<dbReference type="InterPro" id="IPR011705">
    <property type="entry name" value="BACK"/>
</dbReference>
<evidence type="ECO:0000256" key="2">
    <source>
        <dbReference type="ARBA" id="ARBA00022737"/>
    </source>
</evidence>
<dbReference type="EMBL" id="BMAT01010384">
    <property type="protein sequence ID" value="GFS25870.1"/>
    <property type="molecule type" value="Genomic_DNA"/>
</dbReference>
<comment type="caution">
    <text evidence="4">The sequence shown here is derived from an EMBL/GenBank/DDBJ whole genome shotgun (WGS) entry which is preliminary data.</text>
</comment>
<proteinExistence type="predicted"/>
<reference evidence="4 5" key="1">
    <citation type="journal article" date="2021" name="Elife">
        <title>Chloroplast acquisition without the gene transfer in kleptoplastic sea slugs, Plakobranchus ocellatus.</title>
        <authorList>
            <person name="Maeda T."/>
            <person name="Takahashi S."/>
            <person name="Yoshida T."/>
            <person name="Shimamura S."/>
            <person name="Takaki Y."/>
            <person name="Nagai Y."/>
            <person name="Toyoda A."/>
            <person name="Suzuki Y."/>
            <person name="Arimoto A."/>
            <person name="Ishii H."/>
            <person name="Satoh N."/>
            <person name="Nishiyama T."/>
            <person name="Hasebe M."/>
            <person name="Maruyama T."/>
            <person name="Minagawa J."/>
            <person name="Obokata J."/>
            <person name="Shigenobu S."/>
        </authorList>
    </citation>
    <scope>NUCLEOTIDE SEQUENCE [LARGE SCALE GENOMIC DNA]</scope>
</reference>
<dbReference type="PROSITE" id="PS50097">
    <property type="entry name" value="BTB"/>
    <property type="match status" value="1"/>
</dbReference>
<dbReference type="PANTHER" id="PTHR24412:SF172">
    <property type="entry name" value="KELCH-LIKE PROTEIN 10"/>
    <property type="match status" value="1"/>
</dbReference>
<dbReference type="InterPro" id="IPR011333">
    <property type="entry name" value="SKP1/BTB/POZ_sf"/>
</dbReference>
<organism evidence="4 5">
    <name type="scientific">Elysia marginata</name>
    <dbReference type="NCBI Taxonomy" id="1093978"/>
    <lineage>
        <taxon>Eukaryota</taxon>
        <taxon>Metazoa</taxon>
        <taxon>Spiralia</taxon>
        <taxon>Lophotrochozoa</taxon>
        <taxon>Mollusca</taxon>
        <taxon>Gastropoda</taxon>
        <taxon>Heterobranchia</taxon>
        <taxon>Euthyneura</taxon>
        <taxon>Panpulmonata</taxon>
        <taxon>Sacoglossa</taxon>
        <taxon>Placobranchoidea</taxon>
        <taxon>Plakobranchidae</taxon>
        <taxon>Elysia</taxon>
    </lineage>
</organism>
<dbReference type="Proteomes" id="UP000762676">
    <property type="component" value="Unassembled WGS sequence"/>
</dbReference>
<accession>A0AAV4JUA2</accession>
<evidence type="ECO:0000313" key="4">
    <source>
        <dbReference type="EMBL" id="GFS25870.1"/>
    </source>
</evidence>
<dbReference type="SMART" id="SM00875">
    <property type="entry name" value="BACK"/>
    <property type="match status" value="1"/>
</dbReference>
<gene>
    <name evidence="4" type="ORF">ElyMa_005194600</name>
</gene>
<dbReference type="Pfam" id="PF07707">
    <property type="entry name" value="BACK"/>
    <property type="match status" value="1"/>
</dbReference>
<feature type="domain" description="BTB" evidence="3">
    <location>
        <begin position="38"/>
        <end position="105"/>
    </location>
</feature>
<evidence type="ECO:0000256" key="1">
    <source>
        <dbReference type="ARBA" id="ARBA00022441"/>
    </source>
</evidence>
<dbReference type="AlphaFoldDB" id="A0AAV4JUA2"/>
<keyword evidence="2" id="KW-0677">Repeat</keyword>
<dbReference type="SMART" id="SM00225">
    <property type="entry name" value="BTB"/>
    <property type="match status" value="1"/>
</dbReference>
<protein>
    <submittedName>
        <fullName evidence="4">Kelch-like protein 10</fullName>
    </submittedName>
</protein>
<dbReference type="Gene3D" id="3.30.710.10">
    <property type="entry name" value="Potassium Channel Kv1.1, Chain A"/>
    <property type="match status" value="1"/>
</dbReference>
<name>A0AAV4JUA2_9GAST</name>
<evidence type="ECO:0000313" key="5">
    <source>
        <dbReference type="Proteomes" id="UP000762676"/>
    </source>
</evidence>
<dbReference type="Gene3D" id="1.25.40.420">
    <property type="match status" value="1"/>
</dbReference>
<keyword evidence="5" id="KW-1185">Reference proteome</keyword>
<sequence>MALIDIEDVDLESGGDGCYRGDTIFGILAELRQAGKFCDAVIKVKNQSYPIHRNIMSACSPYFKSLFTSHAFSTEKREVSIPGLPAEAARQIIDFAYTRTAKLSAENIELLTAVSDQFHVHGLLKMCCEYLRRNLTHANCLGILRFAQKINCKGLEKSALRFALKNFGKIYNTSNEFLQLSLDTLCSILSSDQLNVSCEEFVFDAVCRWVDYCPNYRGRPITTLPMALKNDLKILQNRSISLTSHKDLETLRKIAGRRQEWITFTADIKKAAEAARSDDTPSGMP</sequence>
<dbReference type="SUPFAM" id="SSF54695">
    <property type="entry name" value="POZ domain"/>
    <property type="match status" value="1"/>
</dbReference>
<evidence type="ECO:0000259" key="3">
    <source>
        <dbReference type="PROSITE" id="PS50097"/>
    </source>
</evidence>
<dbReference type="Pfam" id="PF00651">
    <property type="entry name" value="BTB"/>
    <property type="match status" value="1"/>
</dbReference>
<dbReference type="PANTHER" id="PTHR24412">
    <property type="entry name" value="KELCH PROTEIN"/>
    <property type="match status" value="1"/>
</dbReference>
<dbReference type="InterPro" id="IPR000210">
    <property type="entry name" value="BTB/POZ_dom"/>
</dbReference>
<keyword evidence="1" id="KW-0880">Kelch repeat</keyword>